<feature type="chain" id="PRO_5030531015" evidence="2">
    <location>
        <begin position="26"/>
        <end position="666"/>
    </location>
</feature>
<evidence type="ECO:0000313" key="5">
    <source>
        <dbReference type="Proteomes" id="UP000583556"/>
    </source>
</evidence>
<dbReference type="Pfam" id="PF00326">
    <property type="entry name" value="Peptidase_S9"/>
    <property type="match status" value="1"/>
</dbReference>
<evidence type="ECO:0000313" key="4">
    <source>
        <dbReference type="EMBL" id="NML93602.1"/>
    </source>
</evidence>
<dbReference type="SUPFAM" id="SSF53474">
    <property type="entry name" value="alpha/beta-Hydrolases"/>
    <property type="match status" value="1"/>
</dbReference>
<dbReference type="AlphaFoldDB" id="A0A7Y0BNE4"/>
<evidence type="ECO:0000259" key="3">
    <source>
        <dbReference type="Pfam" id="PF00326"/>
    </source>
</evidence>
<dbReference type="GO" id="GO:0004252">
    <property type="term" value="F:serine-type endopeptidase activity"/>
    <property type="evidence" value="ECO:0007669"/>
    <property type="project" value="TreeGrafter"/>
</dbReference>
<protein>
    <submittedName>
        <fullName evidence="4">S9 family peptidase</fullName>
    </submittedName>
</protein>
<dbReference type="InterPro" id="IPR029058">
    <property type="entry name" value="AB_hydrolase_fold"/>
</dbReference>
<dbReference type="Gene3D" id="3.40.50.1820">
    <property type="entry name" value="alpha/beta hydrolase"/>
    <property type="match status" value="1"/>
</dbReference>
<dbReference type="GO" id="GO:0006508">
    <property type="term" value="P:proteolysis"/>
    <property type="evidence" value="ECO:0007669"/>
    <property type="project" value="InterPro"/>
</dbReference>
<dbReference type="PANTHER" id="PTHR42776">
    <property type="entry name" value="SERINE PEPTIDASE S9 FAMILY MEMBER"/>
    <property type="match status" value="1"/>
</dbReference>
<sequence length="666" mass="71377">MTVTSRFAFLAAVSSLACLVQPALADTVPTDELAARFGALEEVASMSLSPDGRHIAYVAPNGGGGEVVFVADMVAGGTPKAVLTSNASGTKLVDCSWPTDTRLICTIVLSTRSAGDVMTASRQLTLNADGSDMKVLTRQTNSRSLRPALFGGSVIDWNGTKPGTVLMLRDYVPESDLNTHLASSLSGLGVEEVDVVSLQRHPVEQPRKDATDFFTDGHGKIRIVGTSPRTGYGYQSGVVSYSYRLKGDGGWHDLGKIDYSDGGHVRGFEPVAVDSAQDVVYGFDDAGGRKALYRIRLDGSLTRELVLSRPDVDVDELITIGRNRRVVGTSYATDRRLVEYFDPSLRSLAGALSQALPTKPQISILDASADESRLLMFAGRDSDAGTFYLFDKATSKLEEVLSLRPQLAPVKLAEMKAVSFPAADGTMIPAYLTLPVGSNGRNLPAIVMPHGGPASRDEWGFDWLVQFFAARGYAVLQPNYRGSAGYGNDWYKENGFKSWRTAIGDIDDAGRWLEAQGIAGKGKLAIFGWSYGGYAALQSGVLDPGLFKAIVAVAPVTDLNKLRADRLYWSDYGIVDKMIGTGDHVKAGSPSENAAAITVPVRLYHGTFDSNVDIGQSRLMADRLKAAGRDVSLVEFPGLSHSLVNAAARTQLLSESDALFRKALGL</sequence>
<evidence type="ECO:0000256" key="1">
    <source>
        <dbReference type="ARBA" id="ARBA00022801"/>
    </source>
</evidence>
<gene>
    <name evidence="4" type="ORF">HHL27_07975</name>
</gene>
<evidence type="ECO:0000256" key="2">
    <source>
        <dbReference type="SAM" id="SignalP"/>
    </source>
</evidence>
<dbReference type="PANTHER" id="PTHR42776:SF27">
    <property type="entry name" value="DIPEPTIDYL PEPTIDASE FAMILY MEMBER 6"/>
    <property type="match status" value="1"/>
</dbReference>
<comment type="caution">
    <text evidence="4">The sequence shown here is derived from an EMBL/GenBank/DDBJ whole genome shotgun (WGS) entry which is preliminary data.</text>
</comment>
<accession>A0A7Y0BNE4</accession>
<dbReference type="EMBL" id="JABBGM010000003">
    <property type="protein sequence ID" value="NML93602.1"/>
    <property type="molecule type" value="Genomic_DNA"/>
</dbReference>
<feature type="signal peptide" evidence="2">
    <location>
        <begin position="1"/>
        <end position="25"/>
    </location>
</feature>
<feature type="domain" description="Peptidase S9 prolyl oligopeptidase catalytic" evidence="3">
    <location>
        <begin position="459"/>
        <end position="665"/>
    </location>
</feature>
<proteinExistence type="predicted"/>
<dbReference type="Gene3D" id="2.120.10.30">
    <property type="entry name" value="TolB, C-terminal domain"/>
    <property type="match status" value="1"/>
</dbReference>
<dbReference type="PROSITE" id="PS51257">
    <property type="entry name" value="PROKAR_LIPOPROTEIN"/>
    <property type="match status" value="1"/>
</dbReference>
<dbReference type="InterPro" id="IPR011042">
    <property type="entry name" value="6-blade_b-propeller_TolB-like"/>
</dbReference>
<dbReference type="Proteomes" id="UP000583556">
    <property type="component" value="Unassembled WGS sequence"/>
</dbReference>
<organism evidence="4 5">
    <name type="scientific">Novosphingobium olei</name>
    <dbReference type="NCBI Taxonomy" id="2728851"/>
    <lineage>
        <taxon>Bacteria</taxon>
        <taxon>Pseudomonadati</taxon>
        <taxon>Pseudomonadota</taxon>
        <taxon>Alphaproteobacteria</taxon>
        <taxon>Sphingomonadales</taxon>
        <taxon>Sphingomonadaceae</taxon>
        <taxon>Novosphingobium</taxon>
    </lineage>
</organism>
<dbReference type="InterPro" id="IPR001375">
    <property type="entry name" value="Peptidase_S9_cat"/>
</dbReference>
<keyword evidence="1" id="KW-0378">Hydrolase</keyword>
<dbReference type="SUPFAM" id="SSF82171">
    <property type="entry name" value="DPP6 N-terminal domain-like"/>
    <property type="match status" value="1"/>
</dbReference>
<dbReference type="RefSeq" id="WP_169492882.1">
    <property type="nucleotide sequence ID" value="NZ_JABBGM010000003.1"/>
</dbReference>
<keyword evidence="2" id="KW-0732">Signal</keyword>
<keyword evidence="5" id="KW-1185">Reference proteome</keyword>
<name>A0A7Y0BNE4_9SPHN</name>
<reference evidence="4 5" key="1">
    <citation type="submission" date="2020-04" db="EMBL/GenBank/DDBJ databases">
        <title>Novosphingobium sp. TW-4 isolated from soil.</title>
        <authorList>
            <person name="Dahal R.H."/>
            <person name="Chaudhary D.K."/>
        </authorList>
    </citation>
    <scope>NUCLEOTIDE SEQUENCE [LARGE SCALE GENOMIC DNA]</scope>
    <source>
        <strain evidence="4 5">TW-4</strain>
    </source>
</reference>